<evidence type="ECO:0000259" key="1">
    <source>
        <dbReference type="Pfam" id="PF00078"/>
    </source>
</evidence>
<name>A0A225W4R5_9STRA</name>
<dbReference type="InterPro" id="IPR000477">
    <property type="entry name" value="RT_dom"/>
</dbReference>
<dbReference type="STRING" id="4795.A0A225W4R5"/>
<dbReference type="EMBL" id="NBNE01002013">
    <property type="protein sequence ID" value="OWZ11840.1"/>
    <property type="molecule type" value="Genomic_DNA"/>
</dbReference>
<comment type="caution">
    <text evidence="2">The sequence shown here is derived from an EMBL/GenBank/DDBJ whole genome shotgun (WGS) entry which is preliminary data.</text>
</comment>
<evidence type="ECO:0000313" key="3">
    <source>
        <dbReference type="Proteomes" id="UP000198211"/>
    </source>
</evidence>
<reference evidence="3" key="1">
    <citation type="submission" date="2017-03" db="EMBL/GenBank/DDBJ databases">
        <title>Phytopthora megakarya and P. palmivora, two closely related causual agents of cacao black pod achieved similar genome size and gene model numbers by different mechanisms.</title>
        <authorList>
            <person name="Ali S."/>
            <person name="Shao J."/>
            <person name="Larry D.J."/>
            <person name="Kronmiller B."/>
            <person name="Shen D."/>
            <person name="Strem M.D."/>
            <person name="Melnick R.L."/>
            <person name="Guiltinan M.J."/>
            <person name="Tyler B.M."/>
            <person name="Meinhardt L.W."/>
            <person name="Bailey B.A."/>
        </authorList>
    </citation>
    <scope>NUCLEOTIDE SEQUENCE [LARGE SCALE GENOMIC DNA]</scope>
    <source>
        <strain evidence="3">zdho120</strain>
    </source>
</reference>
<organism evidence="2 3">
    <name type="scientific">Phytophthora megakarya</name>
    <dbReference type="NCBI Taxonomy" id="4795"/>
    <lineage>
        <taxon>Eukaryota</taxon>
        <taxon>Sar</taxon>
        <taxon>Stramenopiles</taxon>
        <taxon>Oomycota</taxon>
        <taxon>Peronosporomycetes</taxon>
        <taxon>Peronosporales</taxon>
        <taxon>Peronosporaceae</taxon>
        <taxon>Phytophthora</taxon>
    </lineage>
</organism>
<dbReference type="PANTHER" id="PTHR31635:SF196">
    <property type="entry name" value="REVERSE TRANSCRIPTASE DOMAIN-CONTAINING PROTEIN-RELATED"/>
    <property type="match status" value="1"/>
</dbReference>
<keyword evidence="3" id="KW-1185">Reference proteome</keyword>
<dbReference type="Proteomes" id="UP000198211">
    <property type="component" value="Unassembled WGS sequence"/>
</dbReference>
<evidence type="ECO:0000313" key="2">
    <source>
        <dbReference type="EMBL" id="OWZ11840.1"/>
    </source>
</evidence>
<feature type="domain" description="Reverse transcriptase" evidence="1">
    <location>
        <begin position="2"/>
        <end position="134"/>
    </location>
</feature>
<protein>
    <submittedName>
        <fullName evidence="2">RxLR effector protein</fullName>
    </submittedName>
</protein>
<gene>
    <name evidence="2" type="ORF">PHMEG_00015084</name>
</gene>
<proteinExistence type="predicted"/>
<dbReference type="AlphaFoldDB" id="A0A225W4R5"/>
<sequence>MVNGELSEPSSIESGIRQGCPLAPLLFILAAEILGLALAHASDIAGIKVPGDIEQREHLFSAFVDDSTVFLQKAKQLPRVLTVVQRFGELSGLRVQPSKSVFISLNTAVAYRKEIRSIPVLRHGETTRYLGYQVGTAELRDVNWADRLRKIQRRLATACRVATSIEDRVAILNAIVLPAVTFTSAAFQLPKWAEKKLQCLQKNFLWQAHVETSGGKHKINPGLVFLPKKVGGIGLVSIPLAVKTQQAKHALLWLIQKPDVYLEAWKFWVLKAPGKPASPRKPNAKNKKIEPGMQLISEWIQPTDDEAKQREKIVENHYEDILEFCTSWWDTDGRFVIQLNLEVELPRLAWQGHIETFWGTFGWSDDP</sequence>
<dbReference type="OrthoDB" id="127598at2759"/>
<accession>A0A225W4R5</accession>
<dbReference type="Pfam" id="PF00078">
    <property type="entry name" value="RVT_1"/>
    <property type="match status" value="1"/>
</dbReference>
<dbReference type="PANTHER" id="PTHR31635">
    <property type="entry name" value="REVERSE TRANSCRIPTASE DOMAIN-CONTAINING PROTEIN-RELATED"/>
    <property type="match status" value="1"/>
</dbReference>